<sequence length="157" mass="17222">MGNYNCLQISVSITRKLGRIMMSVYLPMAGSLASIWASTMFTPTTSSWLSIRSLILLGAAVQSKWCASIPAGTVNLNAVNDITPFDVWTLGCHGFVGIALLELILVLAMRECKYFMGQDGNQNVDPIWVEVAMKIFYPMGVAAFMGAYFIAYYALRG</sequence>
<organism evidence="2 3">
    <name type="scientific">Folsomia candida</name>
    <name type="common">Springtail</name>
    <dbReference type="NCBI Taxonomy" id="158441"/>
    <lineage>
        <taxon>Eukaryota</taxon>
        <taxon>Metazoa</taxon>
        <taxon>Ecdysozoa</taxon>
        <taxon>Arthropoda</taxon>
        <taxon>Hexapoda</taxon>
        <taxon>Collembola</taxon>
        <taxon>Entomobryomorpha</taxon>
        <taxon>Isotomoidea</taxon>
        <taxon>Isotomidae</taxon>
        <taxon>Proisotominae</taxon>
        <taxon>Folsomia</taxon>
    </lineage>
</organism>
<dbReference type="AlphaFoldDB" id="A0A226DBF5"/>
<keyword evidence="3" id="KW-1185">Reference proteome</keyword>
<proteinExistence type="predicted"/>
<comment type="caution">
    <text evidence="2">The sequence shown here is derived from an EMBL/GenBank/DDBJ whole genome shotgun (WGS) entry which is preliminary data.</text>
</comment>
<dbReference type="EMBL" id="LNIX01000027">
    <property type="protein sequence ID" value="OXA41971.1"/>
    <property type="molecule type" value="Genomic_DNA"/>
</dbReference>
<name>A0A226DBF5_FOLCA</name>
<gene>
    <name evidence="2" type="ORF">Fcan01_23105</name>
</gene>
<dbReference type="InterPro" id="IPR038050">
    <property type="entry name" value="Neuro_actylchol_rec"/>
</dbReference>
<protein>
    <submittedName>
        <fullName evidence="2">Glutamate-gated chloride channel alpha</fullName>
    </submittedName>
</protein>
<keyword evidence="1" id="KW-0812">Transmembrane</keyword>
<evidence type="ECO:0000313" key="3">
    <source>
        <dbReference type="Proteomes" id="UP000198287"/>
    </source>
</evidence>
<keyword evidence="1" id="KW-1133">Transmembrane helix</keyword>
<accession>A0A226DBF5</accession>
<feature type="transmembrane region" description="Helical" evidence="1">
    <location>
        <begin position="20"/>
        <end position="41"/>
    </location>
</feature>
<dbReference type="OrthoDB" id="442503at2759"/>
<evidence type="ECO:0000313" key="2">
    <source>
        <dbReference type="EMBL" id="OXA41971.1"/>
    </source>
</evidence>
<feature type="transmembrane region" description="Helical" evidence="1">
    <location>
        <begin position="135"/>
        <end position="155"/>
    </location>
</feature>
<dbReference type="Proteomes" id="UP000198287">
    <property type="component" value="Unassembled WGS sequence"/>
</dbReference>
<reference evidence="2 3" key="1">
    <citation type="submission" date="2015-12" db="EMBL/GenBank/DDBJ databases">
        <title>The genome of Folsomia candida.</title>
        <authorList>
            <person name="Faddeeva A."/>
            <person name="Derks M.F."/>
            <person name="Anvar Y."/>
            <person name="Smit S."/>
            <person name="Van Straalen N."/>
            <person name="Roelofs D."/>
        </authorList>
    </citation>
    <scope>NUCLEOTIDE SEQUENCE [LARGE SCALE GENOMIC DNA]</scope>
    <source>
        <strain evidence="2 3">VU population</strain>
        <tissue evidence="2">Whole body</tissue>
    </source>
</reference>
<dbReference type="Gene3D" id="1.20.58.390">
    <property type="entry name" value="Neurotransmitter-gated ion-channel transmembrane domain"/>
    <property type="match status" value="1"/>
</dbReference>
<feature type="transmembrane region" description="Helical" evidence="1">
    <location>
        <begin position="87"/>
        <end position="108"/>
    </location>
</feature>
<evidence type="ECO:0000256" key="1">
    <source>
        <dbReference type="SAM" id="Phobius"/>
    </source>
</evidence>
<keyword evidence="1" id="KW-0472">Membrane</keyword>